<keyword evidence="3" id="KW-1185">Reference proteome</keyword>
<dbReference type="GO" id="GO:0004674">
    <property type="term" value="F:protein serine/threonine kinase activity"/>
    <property type="evidence" value="ECO:0007669"/>
    <property type="project" value="TreeGrafter"/>
</dbReference>
<dbReference type="PANTHER" id="PTHR44167">
    <property type="entry name" value="OVARIAN-SPECIFIC SERINE/THREONINE-PROTEIN KINASE LOK-RELATED"/>
    <property type="match status" value="1"/>
</dbReference>
<name>J0LAA3_AURST</name>
<sequence length="354" mass="40640">MAAVWKAAADEGLYDLTEWEQFWVALQPYLLSKGYRLRPRYAPGWKPIWVGTDIDPSLFEDSAASYLPGVIDAQRESDGKVVGIKWVRRANHARNEVNIMRFLSSDALRDDPQNHCNPLLDVLPHPTYPNDILLVTPWLAGFVHVPIITVNEVVDMLVQLTEGLVFMHKHNVAHRDCTGSNIMQDVEGCFPGQRTHPVKETYSTDLQTMFTPVPNAPRRYYFIDFGVSSRHEGPGPHLVTGVICRDPTAPELSPTVPYDPFKLDIYLLGHHFLEYFVDVYSNLEFLRPVLTAMARTNPLERPTAQQALDMLLPIARKPFAFERRWRIKRRDETWTDLFLEDFDFLVSHVRSLVS</sequence>
<dbReference type="Gene3D" id="1.10.510.10">
    <property type="entry name" value="Transferase(Phosphotransferase) domain 1"/>
    <property type="match status" value="1"/>
</dbReference>
<dbReference type="GO" id="GO:0044773">
    <property type="term" value="P:mitotic DNA damage checkpoint signaling"/>
    <property type="evidence" value="ECO:0007669"/>
    <property type="project" value="TreeGrafter"/>
</dbReference>
<dbReference type="InterPro" id="IPR000719">
    <property type="entry name" value="Prot_kinase_dom"/>
</dbReference>
<dbReference type="eggNOG" id="ENOG502RCAX">
    <property type="taxonomic scope" value="Eukaryota"/>
</dbReference>
<accession>J0LAA3</accession>
<dbReference type="EMBL" id="JH688285">
    <property type="protein sequence ID" value="EJD33346.1"/>
    <property type="molecule type" value="Genomic_DNA"/>
</dbReference>
<proteinExistence type="predicted"/>
<dbReference type="GO" id="GO:0005634">
    <property type="term" value="C:nucleus"/>
    <property type="evidence" value="ECO:0007669"/>
    <property type="project" value="TreeGrafter"/>
</dbReference>
<dbReference type="GO" id="GO:0005524">
    <property type="term" value="F:ATP binding"/>
    <property type="evidence" value="ECO:0007669"/>
    <property type="project" value="InterPro"/>
</dbReference>
<evidence type="ECO:0000313" key="3">
    <source>
        <dbReference type="Proteomes" id="UP000006514"/>
    </source>
</evidence>
<dbReference type="OMA" id="HTVPYDP"/>
<evidence type="ECO:0000259" key="1">
    <source>
        <dbReference type="PROSITE" id="PS50011"/>
    </source>
</evidence>
<organism evidence="2 3">
    <name type="scientific">Auricularia subglabra (strain TFB-10046 / SS5)</name>
    <name type="common">White-rot fungus</name>
    <name type="synonym">Auricularia delicata (strain TFB10046)</name>
    <dbReference type="NCBI Taxonomy" id="717982"/>
    <lineage>
        <taxon>Eukaryota</taxon>
        <taxon>Fungi</taxon>
        <taxon>Dikarya</taxon>
        <taxon>Basidiomycota</taxon>
        <taxon>Agaricomycotina</taxon>
        <taxon>Agaricomycetes</taxon>
        <taxon>Auriculariales</taxon>
        <taxon>Auriculariaceae</taxon>
        <taxon>Auricularia</taxon>
    </lineage>
</organism>
<evidence type="ECO:0000313" key="2">
    <source>
        <dbReference type="EMBL" id="EJD33346.1"/>
    </source>
</evidence>
<dbReference type="SUPFAM" id="SSF56112">
    <property type="entry name" value="Protein kinase-like (PK-like)"/>
    <property type="match status" value="1"/>
</dbReference>
<dbReference type="InParanoid" id="J0LAA3"/>
<gene>
    <name evidence="2" type="ORF">AURDEDRAFT_77056</name>
</gene>
<dbReference type="PANTHER" id="PTHR44167:SF24">
    <property type="entry name" value="SERINE_THREONINE-PROTEIN KINASE CHK2"/>
    <property type="match status" value="1"/>
</dbReference>
<dbReference type="InterPro" id="IPR011009">
    <property type="entry name" value="Kinase-like_dom_sf"/>
</dbReference>
<dbReference type="Proteomes" id="UP000006514">
    <property type="component" value="Unassembled WGS sequence"/>
</dbReference>
<dbReference type="KEGG" id="adl:AURDEDRAFT_77056"/>
<dbReference type="SMART" id="SM00220">
    <property type="entry name" value="S_TKc"/>
    <property type="match status" value="1"/>
</dbReference>
<dbReference type="PROSITE" id="PS50011">
    <property type="entry name" value="PROTEIN_KINASE_DOM"/>
    <property type="match status" value="1"/>
</dbReference>
<reference evidence="3" key="1">
    <citation type="journal article" date="2012" name="Science">
        <title>The Paleozoic origin of enzymatic lignin decomposition reconstructed from 31 fungal genomes.</title>
        <authorList>
            <person name="Floudas D."/>
            <person name="Binder M."/>
            <person name="Riley R."/>
            <person name="Barry K."/>
            <person name="Blanchette R.A."/>
            <person name="Henrissat B."/>
            <person name="Martinez A.T."/>
            <person name="Otillar R."/>
            <person name="Spatafora J.W."/>
            <person name="Yadav J.S."/>
            <person name="Aerts A."/>
            <person name="Benoit I."/>
            <person name="Boyd A."/>
            <person name="Carlson A."/>
            <person name="Copeland A."/>
            <person name="Coutinho P.M."/>
            <person name="de Vries R.P."/>
            <person name="Ferreira P."/>
            <person name="Findley K."/>
            <person name="Foster B."/>
            <person name="Gaskell J."/>
            <person name="Glotzer D."/>
            <person name="Gorecki P."/>
            <person name="Heitman J."/>
            <person name="Hesse C."/>
            <person name="Hori C."/>
            <person name="Igarashi K."/>
            <person name="Jurgens J.A."/>
            <person name="Kallen N."/>
            <person name="Kersten P."/>
            <person name="Kohler A."/>
            <person name="Kuees U."/>
            <person name="Kumar T.K.A."/>
            <person name="Kuo A."/>
            <person name="LaButti K."/>
            <person name="Larrondo L.F."/>
            <person name="Lindquist E."/>
            <person name="Ling A."/>
            <person name="Lombard V."/>
            <person name="Lucas S."/>
            <person name="Lundell T."/>
            <person name="Martin R."/>
            <person name="McLaughlin D.J."/>
            <person name="Morgenstern I."/>
            <person name="Morin E."/>
            <person name="Murat C."/>
            <person name="Nagy L.G."/>
            <person name="Nolan M."/>
            <person name="Ohm R.A."/>
            <person name="Patyshakuliyeva A."/>
            <person name="Rokas A."/>
            <person name="Ruiz-Duenas F.J."/>
            <person name="Sabat G."/>
            <person name="Salamov A."/>
            <person name="Samejima M."/>
            <person name="Schmutz J."/>
            <person name="Slot J.C."/>
            <person name="St John F."/>
            <person name="Stenlid J."/>
            <person name="Sun H."/>
            <person name="Sun S."/>
            <person name="Syed K."/>
            <person name="Tsang A."/>
            <person name="Wiebenga A."/>
            <person name="Young D."/>
            <person name="Pisabarro A."/>
            <person name="Eastwood D.C."/>
            <person name="Martin F."/>
            <person name="Cullen D."/>
            <person name="Grigoriev I.V."/>
            <person name="Hibbett D.S."/>
        </authorList>
    </citation>
    <scope>NUCLEOTIDE SEQUENCE [LARGE SCALE GENOMIC DNA]</scope>
    <source>
        <strain evidence="3">TFB10046</strain>
    </source>
</reference>
<protein>
    <recommendedName>
        <fullName evidence="1">Protein kinase domain-containing protein</fullName>
    </recommendedName>
</protein>
<dbReference type="AlphaFoldDB" id="J0LAA3"/>
<dbReference type="OrthoDB" id="5987198at2759"/>
<feature type="domain" description="Protein kinase" evidence="1">
    <location>
        <begin position="56"/>
        <end position="354"/>
    </location>
</feature>